<sequence>MVAILRRIATFSALGDAALAQLVAQSRRVNLSAGDTLFRAGDAAECGYVLMSGRMELSDTRRDGLRHGVLEVAAEALIGEIALIAPTPRPATAVALEPCTLLCIPRARFLAVLEGEPAATAALRQAIAQRLEVTLKALDGVRAELEQAPTGA</sequence>
<dbReference type="PANTHER" id="PTHR10217:SF435">
    <property type="entry name" value="POTASSIUM VOLTAGE-GATED CHANNEL PROTEIN EAG"/>
    <property type="match status" value="1"/>
</dbReference>
<dbReference type="Pfam" id="PF00027">
    <property type="entry name" value="cNMP_binding"/>
    <property type="match status" value="1"/>
</dbReference>
<evidence type="ECO:0000313" key="2">
    <source>
        <dbReference type="EMBL" id="MDQ0507361.1"/>
    </source>
</evidence>
<dbReference type="InterPro" id="IPR000595">
    <property type="entry name" value="cNMP-bd_dom"/>
</dbReference>
<dbReference type="EMBL" id="JAUSVY010000017">
    <property type="protein sequence ID" value="MDQ0507361.1"/>
    <property type="molecule type" value="Genomic_DNA"/>
</dbReference>
<dbReference type="Gene3D" id="2.60.120.10">
    <property type="entry name" value="Jelly Rolls"/>
    <property type="match status" value="1"/>
</dbReference>
<organism evidence="2 3">
    <name type="scientific">Xanthobacter agilis</name>
    <dbReference type="NCBI Taxonomy" id="47492"/>
    <lineage>
        <taxon>Bacteria</taxon>
        <taxon>Pseudomonadati</taxon>
        <taxon>Pseudomonadota</taxon>
        <taxon>Alphaproteobacteria</taxon>
        <taxon>Hyphomicrobiales</taxon>
        <taxon>Xanthobacteraceae</taxon>
        <taxon>Xanthobacter</taxon>
    </lineage>
</organism>
<dbReference type="SMART" id="SM00100">
    <property type="entry name" value="cNMP"/>
    <property type="match status" value="1"/>
</dbReference>
<protein>
    <submittedName>
        <fullName evidence="2">CRP-like cAMP-binding protein</fullName>
    </submittedName>
</protein>
<dbReference type="InterPro" id="IPR050818">
    <property type="entry name" value="KCNH_animal-type"/>
</dbReference>
<feature type="domain" description="Cyclic nucleotide-binding" evidence="1">
    <location>
        <begin position="10"/>
        <end position="113"/>
    </location>
</feature>
<reference evidence="2 3" key="1">
    <citation type="submission" date="2023-07" db="EMBL/GenBank/DDBJ databases">
        <title>Genomic Encyclopedia of Type Strains, Phase IV (KMG-IV): sequencing the most valuable type-strain genomes for metagenomic binning, comparative biology and taxonomic classification.</title>
        <authorList>
            <person name="Goeker M."/>
        </authorList>
    </citation>
    <scope>NUCLEOTIDE SEQUENCE [LARGE SCALE GENOMIC DNA]</scope>
    <source>
        <strain evidence="2 3">DSM 3770</strain>
    </source>
</reference>
<dbReference type="InterPro" id="IPR014710">
    <property type="entry name" value="RmlC-like_jellyroll"/>
</dbReference>
<dbReference type="SUPFAM" id="SSF51206">
    <property type="entry name" value="cAMP-binding domain-like"/>
    <property type="match status" value="1"/>
</dbReference>
<dbReference type="InterPro" id="IPR018490">
    <property type="entry name" value="cNMP-bd_dom_sf"/>
</dbReference>
<keyword evidence="3" id="KW-1185">Reference proteome</keyword>
<dbReference type="PANTHER" id="PTHR10217">
    <property type="entry name" value="VOLTAGE AND LIGAND GATED POTASSIUM CHANNEL"/>
    <property type="match status" value="1"/>
</dbReference>
<dbReference type="PROSITE" id="PS50042">
    <property type="entry name" value="CNMP_BINDING_3"/>
    <property type="match status" value="1"/>
</dbReference>
<dbReference type="RefSeq" id="WP_237347413.1">
    <property type="nucleotide sequence ID" value="NZ_JABWGX010000034.1"/>
</dbReference>
<name>A0ABU0LJP4_XANAG</name>
<dbReference type="CDD" id="cd00038">
    <property type="entry name" value="CAP_ED"/>
    <property type="match status" value="1"/>
</dbReference>
<gene>
    <name evidence="2" type="ORF">QOZ94_004184</name>
</gene>
<evidence type="ECO:0000259" key="1">
    <source>
        <dbReference type="PROSITE" id="PS50042"/>
    </source>
</evidence>
<accession>A0ABU0LJP4</accession>
<proteinExistence type="predicted"/>
<evidence type="ECO:0000313" key="3">
    <source>
        <dbReference type="Proteomes" id="UP001241747"/>
    </source>
</evidence>
<dbReference type="Proteomes" id="UP001241747">
    <property type="component" value="Unassembled WGS sequence"/>
</dbReference>
<comment type="caution">
    <text evidence="2">The sequence shown here is derived from an EMBL/GenBank/DDBJ whole genome shotgun (WGS) entry which is preliminary data.</text>
</comment>